<evidence type="ECO:0000313" key="1">
    <source>
        <dbReference type="EMBL" id="OMH78374.1"/>
    </source>
</evidence>
<keyword evidence="2" id="KW-1185">Reference proteome</keyword>
<dbReference type="EMBL" id="LSSK01001952">
    <property type="protein sequence ID" value="OMH78374.1"/>
    <property type="molecule type" value="Genomic_DNA"/>
</dbReference>
<sequence length="11" mass="1311">MSQNIENNFQS</sequence>
<comment type="caution">
    <text evidence="1">The sequence shown here is derived from an EMBL/GenBank/DDBJ whole genome shotgun (WGS) entry which is preliminary data.</text>
</comment>
<protein>
    <submittedName>
        <fullName evidence="1">Uncharacterized protein</fullName>
    </submittedName>
</protein>
<feature type="non-terminal residue" evidence="1">
    <location>
        <position position="11"/>
    </location>
</feature>
<reference evidence="2" key="1">
    <citation type="submission" date="2017-01" db="EMBL/GenBank/DDBJ databases">
        <authorList>
            <person name="Wang Y."/>
            <person name="White M."/>
            <person name="Kvist S."/>
            <person name="Moncalvo J.-M."/>
        </authorList>
    </citation>
    <scope>NUCLEOTIDE SEQUENCE [LARGE SCALE GENOMIC DNA]</scope>
    <source>
        <strain evidence="2">COL-18-3</strain>
    </source>
</reference>
<name>A0A1R1PBN0_ZANCU</name>
<proteinExistence type="predicted"/>
<accession>A0A1R1PBN0</accession>
<evidence type="ECO:0000313" key="2">
    <source>
        <dbReference type="Proteomes" id="UP000188320"/>
    </source>
</evidence>
<gene>
    <name evidence="1" type="ORF">AX774_g8238</name>
</gene>
<organism evidence="1 2">
    <name type="scientific">Zancudomyces culisetae</name>
    <name type="common">Gut fungus</name>
    <name type="synonym">Smittium culisetae</name>
    <dbReference type="NCBI Taxonomy" id="1213189"/>
    <lineage>
        <taxon>Eukaryota</taxon>
        <taxon>Fungi</taxon>
        <taxon>Fungi incertae sedis</taxon>
        <taxon>Zoopagomycota</taxon>
        <taxon>Kickxellomycotina</taxon>
        <taxon>Harpellomycetes</taxon>
        <taxon>Harpellales</taxon>
        <taxon>Legeriomycetaceae</taxon>
        <taxon>Zancudomyces</taxon>
    </lineage>
</organism>
<dbReference type="Proteomes" id="UP000188320">
    <property type="component" value="Unassembled WGS sequence"/>
</dbReference>